<dbReference type="SUPFAM" id="SSF49313">
    <property type="entry name" value="Cadherin-like"/>
    <property type="match status" value="6"/>
</dbReference>
<dbReference type="EMBL" id="KB310029">
    <property type="protein sequence ID" value="ELT92691.1"/>
    <property type="molecule type" value="Genomic_DNA"/>
</dbReference>
<keyword evidence="3 14" id="KW-0812">Transmembrane</keyword>
<dbReference type="GO" id="GO:0007156">
    <property type="term" value="P:homophilic cell adhesion via plasma membrane adhesion molecules"/>
    <property type="evidence" value="ECO:0007669"/>
    <property type="project" value="InterPro"/>
</dbReference>
<dbReference type="Gene3D" id="2.60.40.60">
    <property type="entry name" value="Cadherins"/>
    <property type="match status" value="7"/>
</dbReference>
<dbReference type="GO" id="GO:0005886">
    <property type="term" value="C:plasma membrane"/>
    <property type="evidence" value="ECO:0007669"/>
    <property type="project" value="UniProtKB-SubCell"/>
</dbReference>
<dbReference type="InterPro" id="IPR002126">
    <property type="entry name" value="Cadherin-like_dom"/>
</dbReference>
<dbReference type="GO" id="GO:0005509">
    <property type="term" value="F:calcium ion binding"/>
    <property type="evidence" value="ECO:0007669"/>
    <property type="project" value="UniProtKB-UniRule"/>
</dbReference>
<feature type="transmembrane region" description="Helical" evidence="14">
    <location>
        <begin position="809"/>
        <end position="831"/>
    </location>
</feature>
<evidence type="ECO:0000256" key="14">
    <source>
        <dbReference type="SAM" id="Phobius"/>
    </source>
</evidence>
<name>R7TMA6_CAPTE</name>
<keyword evidence="6 12" id="KW-0106">Calcium</keyword>
<sequence>MSLVAALVVIVTHAQDDVGAVTSYTMAEGLTSGVTLGNIMIGTGLLSMYEQKTLQTLQFDILPGPYKKYYVISRTNWGRVDLMTSEIPFDRDVECLGQIECVVALEVAIVQPMDKFKVFPIEVTVNDNNDNAPWFDPDVLEINVSETAIPGPQTQFVIPSAQDPDSGSYGVQDYRFNTDSDKFDLEVRNNTDGSFDLRLTLIKGLDRETQASYSMVVTAYDGGDRGQKKSGTLQIKVNVVDANDNSPVFDQEVYESSVSEDVPSGTTITRVHATDLDIDRNGQIVYSLSSQTLTKYPDAFGVNNATGDIYVFTALDYETIDSYNLVVTARDLGPSSVASHTKVIIKVIDVNDHAPEITINSLTGAEHPQVMENALPGVFVAQMNVQDRDKGVSGQTMCDVDPASAADFEIQHLYKSMYKILTKRSFDREVSPEYNLSIQCSDKGDPQLTAGVTYKVLILDANDNAPQFLKLNYSRSLRENNTINMPILRVNATDRDEGKNAQITYSLSSNARDFLAIDPQSGVIATRAVFDFEEMKTFQFQVVATDHGDVSEFSTTNVLLKITDINDEAPLFHEPGYNFGTFENQSNGTEIGTVSASDMDEPPFNSFTYSLDESQGDIDVFEINKITGRITTKRVLDREHQSAYYLVVMATDNAYPHPSSSASVTIYVADRNDNAPMILHPNHDNHTVQLSVFSPFGHTFYKIVARDADLGNNARLTFSFGKGNFEEAFDIDPTTGVISVKGDLQEINADLYHVLIVVKDGGSPAKTAVASLNIVINHSEEFARETLNTLPQFREEASDEDKLGYHQKIIIILGCVTSVLVAILITAILCIRRKQNRQEKESYKYLCRLDTAQRMNHIHSGHDVTLDGQGTLPPPYSTAVAGDLSTFDGINIHDVSASTSDASEARLTNELMMSPSRYAPCRSASNDHLHEPWLPRGHQLHLQQSSPVLPPHLSNQQVEVHKLLDILKTDDAHDSDSTSGCSADMSNSDSGRGHSEEGAEAGHPPSRSAPRPAPRLPRPNADGASPKHHSPSEQHIPLVSSLKKPKTDCVRITPNTTNTIRVMSPTRHKLVTFATTSPERQPRSPSSRPNAILDDLDMKSVEV</sequence>
<gene>
    <name evidence="16" type="ORF">CAPTEDRAFT_219637</name>
</gene>
<feature type="domain" description="Cadherin" evidence="15">
    <location>
        <begin position="136"/>
        <end position="249"/>
    </location>
</feature>
<dbReference type="FunFam" id="2.60.40.60:FF:000004">
    <property type="entry name" value="Protocadherin 1 gamma 2"/>
    <property type="match status" value="1"/>
</dbReference>
<evidence type="ECO:0000313" key="16">
    <source>
        <dbReference type="EMBL" id="ELT92691.1"/>
    </source>
</evidence>
<feature type="region of interest" description="Disordered" evidence="13">
    <location>
        <begin position="971"/>
        <end position="1045"/>
    </location>
</feature>
<evidence type="ECO:0000256" key="4">
    <source>
        <dbReference type="ARBA" id="ARBA00022729"/>
    </source>
</evidence>
<dbReference type="FunFam" id="2.60.40.60:FF:000092">
    <property type="entry name" value="Protocadherin 8"/>
    <property type="match status" value="1"/>
</dbReference>
<dbReference type="SMART" id="SM00112">
    <property type="entry name" value="CA"/>
    <property type="match status" value="6"/>
</dbReference>
<evidence type="ECO:0000256" key="9">
    <source>
        <dbReference type="ARBA" id="ARBA00023136"/>
    </source>
</evidence>
<accession>R7TMA6</accession>
<keyword evidence="8 14" id="KW-1133">Transmembrane helix</keyword>
<evidence type="ECO:0000256" key="13">
    <source>
        <dbReference type="SAM" id="MobiDB-lite"/>
    </source>
</evidence>
<keyword evidence="5" id="KW-0677">Repeat</keyword>
<dbReference type="FunFam" id="2.60.40.60:FF:000005">
    <property type="entry name" value="Protocadherin 9"/>
    <property type="match status" value="1"/>
</dbReference>
<dbReference type="Pfam" id="PF00028">
    <property type="entry name" value="Cadherin"/>
    <property type="match status" value="6"/>
</dbReference>
<dbReference type="FunFam" id="2.60.40.60:FF:000007">
    <property type="entry name" value="Protocadherin alpha 2"/>
    <property type="match status" value="1"/>
</dbReference>
<evidence type="ECO:0000256" key="1">
    <source>
        <dbReference type="ARBA" id="ARBA00004251"/>
    </source>
</evidence>
<feature type="domain" description="Cadherin" evidence="15">
    <location>
        <begin position="250"/>
        <end position="357"/>
    </location>
</feature>
<dbReference type="InterPro" id="IPR020894">
    <property type="entry name" value="Cadherin_CS"/>
</dbReference>
<evidence type="ECO:0000256" key="10">
    <source>
        <dbReference type="ARBA" id="ARBA00023180"/>
    </source>
</evidence>
<dbReference type="InParanoid" id="R7TMA6"/>
<organism evidence="16">
    <name type="scientific">Capitella teleta</name>
    <name type="common">Polychaete worm</name>
    <dbReference type="NCBI Taxonomy" id="283909"/>
    <lineage>
        <taxon>Eukaryota</taxon>
        <taxon>Metazoa</taxon>
        <taxon>Spiralia</taxon>
        <taxon>Lophotrochozoa</taxon>
        <taxon>Annelida</taxon>
        <taxon>Polychaeta</taxon>
        <taxon>Sedentaria</taxon>
        <taxon>Scolecida</taxon>
        <taxon>Capitellidae</taxon>
        <taxon>Capitella</taxon>
    </lineage>
</organism>
<evidence type="ECO:0000256" key="7">
    <source>
        <dbReference type="ARBA" id="ARBA00022889"/>
    </source>
</evidence>
<evidence type="ECO:0000256" key="12">
    <source>
        <dbReference type="PROSITE-ProRule" id="PRU00043"/>
    </source>
</evidence>
<dbReference type="PROSITE" id="PS00232">
    <property type="entry name" value="CADHERIN_1"/>
    <property type="match status" value="3"/>
</dbReference>
<dbReference type="PRINTS" id="PR00205">
    <property type="entry name" value="CADHERIN"/>
</dbReference>
<evidence type="ECO:0000256" key="6">
    <source>
        <dbReference type="ARBA" id="ARBA00022837"/>
    </source>
</evidence>
<evidence type="ECO:0000256" key="3">
    <source>
        <dbReference type="ARBA" id="ARBA00022692"/>
    </source>
</evidence>
<dbReference type="FunFam" id="2.60.40.60:FF:000002">
    <property type="entry name" value="Protocadherin alpha 2"/>
    <property type="match status" value="1"/>
</dbReference>
<comment type="subcellular location">
    <subcellularLocation>
        <location evidence="1">Cell membrane</location>
        <topology evidence="1">Single-pass type I membrane protein</topology>
    </subcellularLocation>
</comment>
<feature type="region of interest" description="Disordered" evidence="13">
    <location>
        <begin position="1075"/>
        <end position="1103"/>
    </location>
</feature>
<feature type="compositionally biased region" description="Polar residues" evidence="13">
    <location>
        <begin position="977"/>
        <end position="990"/>
    </location>
</feature>
<feature type="domain" description="Cadherin" evidence="15">
    <location>
        <begin position="573"/>
        <end position="678"/>
    </location>
</feature>
<keyword evidence="10" id="KW-0325">Glycoprotein</keyword>
<dbReference type="PANTHER" id="PTHR24028">
    <property type="entry name" value="CADHERIN-87A"/>
    <property type="match status" value="1"/>
</dbReference>
<feature type="compositionally biased region" description="Low complexity" evidence="13">
    <location>
        <begin position="1077"/>
        <end position="1089"/>
    </location>
</feature>
<dbReference type="InterPro" id="IPR015919">
    <property type="entry name" value="Cadherin-like_sf"/>
</dbReference>
<dbReference type="PROSITE" id="PS50268">
    <property type="entry name" value="CADHERIN_2"/>
    <property type="match status" value="6"/>
</dbReference>
<dbReference type="AlphaFoldDB" id="R7TMA6"/>
<keyword evidence="4" id="KW-0732">Signal</keyword>
<proteinExistence type="predicted"/>
<dbReference type="FunFam" id="2.60.40.60:FF:000020">
    <property type="entry name" value="Dachsous cadherin-related 1b"/>
    <property type="match status" value="1"/>
</dbReference>
<dbReference type="InterPro" id="IPR050174">
    <property type="entry name" value="Protocadherin/Cadherin-CA"/>
</dbReference>
<evidence type="ECO:0000256" key="5">
    <source>
        <dbReference type="ARBA" id="ARBA00022737"/>
    </source>
</evidence>
<protein>
    <recommendedName>
        <fullName evidence="11">Protocadherin-20</fullName>
    </recommendedName>
</protein>
<reference evidence="16" key="1">
    <citation type="journal article" date="2013" name="Nature">
        <title>Insights into bilaterian evolution from three spiralian genomes.</title>
        <authorList>
            <person name="Simakov O."/>
            <person name="Marletaz F."/>
            <person name="Cho S.J."/>
            <person name="Edsinger-Gonzales E."/>
            <person name="Havlak P."/>
            <person name="Hellsten U."/>
            <person name="Kuo D.H."/>
            <person name="Larsson T."/>
            <person name="Lv J."/>
            <person name="Arendt D."/>
            <person name="Savage R."/>
            <person name="Osoegawa K."/>
            <person name="de Jong P."/>
            <person name="Grimwood J."/>
            <person name="Chapman J.A."/>
            <person name="Shapiro H."/>
            <person name="Aerts A."/>
            <person name="Otillar R.P."/>
            <person name="Terry A.Y."/>
            <person name="Boore J.L."/>
            <person name="Grigoriev I.V."/>
            <person name="Lindberg D.R."/>
            <person name="Seaver E.C."/>
            <person name="Weisblat D.A."/>
            <person name="Putnam N.H."/>
            <person name="Rokhsar D.S."/>
        </authorList>
    </citation>
    <scope>NUCLEOTIDE SEQUENCE</scope>
    <source>
        <strain evidence="16">I ESC-2004</strain>
    </source>
</reference>
<dbReference type="CDD" id="cd11304">
    <property type="entry name" value="Cadherin_repeat"/>
    <property type="match status" value="6"/>
</dbReference>
<keyword evidence="7" id="KW-0130">Cell adhesion</keyword>
<keyword evidence="2" id="KW-1003">Cell membrane</keyword>
<keyword evidence="9 14" id="KW-0472">Membrane</keyword>
<evidence type="ECO:0000256" key="11">
    <source>
        <dbReference type="ARBA" id="ARBA00072296"/>
    </source>
</evidence>
<feature type="domain" description="Cadherin" evidence="15">
    <location>
        <begin position="369"/>
        <end position="468"/>
    </location>
</feature>
<dbReference type="OrthoDB" id="6252479at2759"/>
<feature type="domain" description="Cadherin" evidence="15">
    <location>
        <begin position="682"/>
        <end position="793"/>
    </location>
</feature>
<evidence type="ECO:0000256" key="8">
    <source>
        <dbReference type="ARBA" id="ARBA00022989"/>
    </source>
</evidence>
<dbReference type="STRING" id="283909.R7TMA6"/>
<evidence type="ECO:0000259" key="15">
    <source>
        <dbReference type="PROSITE" id="PS50268"/>
    </source>
</evidence>
<evidence type="ECO:0000256" key="2">
    <source>
        <dbReference type="ARBA" id="ARBA00022475"/>
    </source>
</evidence>
<feature type="domain" description="Cadherin" evidence="15">
    <location>
        <begin position="469"/>
        <end position="572"/>
    </location>
</feature>
<dbReference type="PANTHER" id="PTHR24028:SF146">
    <property type="entry name" value="CADHERIN 96CB, ISOFORM D-RELATED"/>
    <property type="match status" value="1"/>
</dbReference>